<protein>
    <submittedName>
        <fullName evidence="1">Uncharacterized protein</fullName>
    </submittedName>
</protein>
<accession>A0A427AUY4</accession>
<proteinExistence type="predicted"/>
<reference evidence="1 2" key="1">
    <citation type="journal article" date="2014" name="Agronomy (Basel)">
        <title>A Draft Genome Sequence for Ensete ventricosum, the Drought-Tolerant Tree Against Hunger.</title>
        <authorList>
            <person name="Harrison J."/>
            <person name="Moore K.A."/>
            <person name="Paszkiewicz K."/>
            <person name="Jones T."/>
            <person name="Grant M."/>
            <person name="Ambacheew D."/>
            <person name="Muzemil S."/>
            <person name="Studholme D.J."/>
        </authorList>
    </citation>
    <scope>NUCLEOTIDE SEQUENCE [LARGE SCALE GENOMIC DNA]</scope>
</reference>
<organism evidence="1 2">
    <name type="scientific">Ensete ventricosum</name>
    <name type="common">Abyssinian banana</name>
    <name type="synonym">Musa ensete</name>
    <dbReference type="NCBI Taxonomy" id="4639"/>
    <lineage>
        <taxon>Eukaryota</taxon>
        <taxon>Viridiplantae</taxon>
        <taxon>Streptophyta</taxon>
        <taxon>Embryophyta</taxon>
        <taxon>Tracheophyta</taxon>
        <taxon>Spermatophyta</taxon>
        <taxon>Magnoliopsida</taxon>
        <taxon>Liliopsida</taxon>
        <taxon>Zingiberales</taxon>
        <taxon>Musaceae</taxon>
        <taxon>Ensete</taxon>
    </lineage>
</organism>
<name>A0A427AUY4_ENSVE</name>
<dbReference type="EMBL" id="AMZH03001248">
    <property type="protein sequence ID" value="RRT80031.1"/>
    <property type="molecule type" value="Genomic_DNA"/>
</dbReference>
<sequence>MKARCSNLVVATWVCTKDPLTVEYVRGALHPSLTKQLYGAPSKELIDRAAKSIVWAKYPDLSVEEDPIADQPEDANVLMESNQPFDDNVMAFIGIMTIIVVKAIVLPRCHSSGLVFIGLGALRSPFSQIWRKISAQVELRGIDDGLGSDGSDLSTHFLKSPEGWPQDD</sequence>
<comment type="caution">
    <text evidence="1">The sequence shown here is derived from an EMBL/GenBank/DDBJ whole genome shotgun (WGS) entry which is preliminary data.</text>
</comment>
<evidence type="ECO:0000313" key="1">
    <source>
        <dbReference type="EMBL" id="RRT80031.1"/>
    </source>
</evidence>
<evidence type="ECO:0000313" key="2">
    <source>
        <dbReference type="Proteomes" id="UP000287651"/>
    </source>
</evidence>
<gene>
    <name evidence="1" type="ORF">B296_00001206</name>
</gene>
<dbReference type="Proteomes" id="UP000287651">
    <property type="component" value="Unassembled WGS sequence"/>
</dbReference>
<dbReference type="AlphaFoldDB" id="A0A427AUY4"/>